<organism evidence="2 3">
    <name type="scientific">Luteolibacter flavescens</name>
    <dbReference type="NCBI Taxonomy" id="1859460"/>
    <lineage>
        <taxon>Bacteria</taxon>
        <taxon>Pseudomonadati</taxon>
        <taxon>Verrucomicrobiota</taxon>
        <taxon>Verrucomicrobiia</taxon>
        <taxon>Verrucomicrobiales</taxon>
        <taxon>Verrucomicrobiaceae</taxon>
        <taxon>Luteolibacter</taxon>
    </lineage>
</organism>
<dbReference type="SUPFAM" id="SSF50965">
    <property type="entry name" value="Galactose oxidase, central domain"/>
    <property type="match status" value="1"/>
</dbReference>
<evidence type="ECO:0000313" key="2">
    <source>
        <dbReference type="EMBL" id="MCW1886043.1"/>
    </source>
</evidence>
<feature type="region of interest" description="Disordered" evidence="1">
    <location>
        <begin position="170"/>
        <end position="212"/>
    </location>
</feature>
<reference evidence="2 3" key="1">
    <citation type="submission" date="2022-10" db="EMBL/GenBank/DDBJ databases">
        <title>Luteolibacter flavescens strain MCCC 1K03193, whole genome shotgun sequencing project.</title>
        <authorList>
            <person name="Zhao G."/>
            <person name="Shen L."/>
        </authorList>
    </citation>
    <scope>NUCLEOTIDE SEQUENCE [LARGE SCALE GENOMIC DNA]</scope>
    <source>
        <strain evidence="2 3">MCCC 1K03193</strain>
    </source>
</reference>
<proteinExistence type="predicted"/>
<dbReference type="Gene3D" id="2.130.10.30">
    <property type="entry name" value="Regulator of chromosome condensation 1/beta-lactamase-inhibitor protein II"/>
    <property type="match status" value="1"/>
</dbReference>
<evidence type="ECO:0000313" key="3">
    <source>
        <dbReference type="Proteomes" id="UP001207930"/>
    </source>
</evidence>
<dbReference type="InterPro" id="IPR009091">
    <property type="entry name" value="RCC1/BLIP-II"/>
</dbReference>
<gene>
    <name evidence="2" type="ORF">OKA04_14995</name>
</gene>
<accession>A0ABT3FR42</accession>
<name>A0ABT3FR42_9BACT</name>
<dbReference type="InterPro" id="IPR011043">
    <property type="entry name" value="Gal_Oxase/kelch_b-propeller"/>
</dbReference>
<feature type="compositionally biased region" description="Basic and acidic residues" evidence="1">
    <location>
        <begin position="54"/>
        <end position="72"/>
    </location>
</feature>
<feature type="region of interest" description="Disordered" evidence="1">
    <location>
        <begin position="51"/>
        <end position="72"/>
    </location>
</feature>
<dbReference type="RefSeq" id="WP_264501998.1">
    <property type="nucleotide sequence ID" value="NZ_JAPDDS010000008.1"/>
</dbReference>
<dbReference type="Proteomes" id="UP001207930">
    <property type="component" value="Unassembled WGS sequence"/>
</dbReference>
<evidence type="ECO:0000256" key="1">
    <source>
        <dbReference type="SAM" id="MobiDB-lite"/>
    </source>
</evidence>
<feature type="compositionally biased region" description="Basic and acidic residues" evidence="1">
    <location>
        <begin position="189"/>
        <end position="212"/>
    </location>
</feature>
<sequence length="212" mass="22716">MSSDTKRPSWWGPRSGFLIAIGFGAVAAGPFLLNGAKALAQDGKVDVKAVMNETRNEKEKKDREHGRESREMKSAALLADGTLYAGGKGGLAVRSKDGEWSIVKDFPVDEAKSMAAAADGSVWVSGKRGLYQLKEGAWTTVKEGDFHSVSVGADGTVLVVGKKGLLTRSASGDWNEAPALLPEGVSMPPEKDKEEKKDEHGHDHHDGEKHDH</sequence>
<protein>
    <submittedName>
        <fullName evidence="2">Uncharacterized protein</fullName>
    </submittedName>
</protein>
<dbReference type="EMBL" id="JAPDDS010000008">
    <property type="protein sequence ID" value="MCW1886043.1"/>
    <property type="molecule type" value="Genomic_DNA"/>
</dbReference>
<comment type="caution">
    <text evidence="2">The sequence shown here is derived from an EMBL/GenBank/DDBJ whole genome shotgun (WGS) entry which is preliminary data.</text>
</comment>
<keyword evidence="3" id="KW-1185">Reference proteome</keyword>